<dbReference type="AlphaFoldDB" id="A0A0F9TBL5"/>
<gene>
    <name evidence="1" type="ORF">LCGC14_0411640</name>
</gene>
<comment type="caution">
    <text evidence="1">The sequence shown here is derived from an EMBL/GenBank/DDBJ whole genome shotgun (WGS) entry which is preliminary data.</text>
</comment>
<reference evidence="1" key="1">
    <citation type="journal article" date="2015" name="Nature">
        <title>Complex archaea that bridge the gap between prokaryotes and eukaryotes.</title>
        <authorList>
            <person name="Spang A."/>
            <person name="Saw J.H."/>
            <person name="Jorgensen S.L."/>
            <person name="Zaremba-Niedzwiedzka K."/>
            <person name="Martijn J."/>
            <person name="Lind A.E."/>
            <person name="van Eijk R."/>
            <person name="Schleper C."/>
            <person name="Guy L."/>
            <person name="Ettema T.J."/>
        </authorList>
    </citation>
    <scope>NUCLEOTIDE SEQUENCE</scope>
</reference>
<dbReference type="Gene3D" id="3.40.50.2000">
    <property type="entry name" value="Glycogen Phosphorylase B"/>
    <property type="match status" value="2"/>
</dbReference>
<evidence type="ECO:0000313" key="1">
    <source>
        <dbReference type="EMBL" id="KKN72337.1"/>
    </source>
</evidence>
<dbReference type="SUPFAM" id="SSF53756">
    <property type="entry name" value="UDP-Glycosyltransferase/glycogen phosphorylase"/>
    <property type="match status" value="1"/>
</dbReference>
<sequence length="408" mass="46116">MRRSVLFLVDNVPAIEMLTPVAAKLADSWDVFFVGYGLRTKQDRMTIQDCVQKTAMRYLLLRKQSRKGAAELLGLVEPSILVLTREETTPVEPWFLEEGKARGIPSLLVPHGIMIQSSRQVWGDNKGGLYRLRHLRRLSGQGYRKLRSGRISPKQLVQIGIFRVMSDLKKKESLSRFDRYSMVAAYGDMMREVLINRGVSPKSITVTGNPKFDSYYARPEHGLTRAGSRILLLTNYFVEFGLWTTKQREAFILNICSVVSALSQYPLQVSIHPVLEDIRDYEHIIRKYGLPVEVFQHKPLPELIDDCDIAITISSSSGLEVMAAEKPLIIYNPYGDLTVYTEGSGVLSARNGTELFMRLLDLTKDDADMGRRVAAKAFVYEQAYLQDGRAAERIVALIEEMTGGNQKC</sequence>
<protein>
    <recommendedName>
        <fullName evidence="2">UDP-N-acetylglucosamine 2-epimerase domain-containing protein</fullName>
    </recommendedName>
</protein>
<evidence type="ECO:0008006" key="2">
    <source>
        <dbReference type="Google" id="ProtNLM"/>
    </source>
</evidence>
<accession>A0A0F9TBL5</accession>
<name>A0A0F9TBL5_9ZZZZ</name>
<dbReference type="EMBL" id="LAZR01000364">
    <property type="protein sequence ID" value="KKN72337.1"/>
    <property type="molecule type" value="Genomic_DNA"/>
</dbReference>
<proteinExistence type="predicted"/>
<organism evidence="1">
    <name type="scientific">marine sediment metagenome</name>
    <dbReference type="NCBI Taxonomy" id="412755"/>
    <lineage>
        <taxon>unclassified sequences</taxon>
        <taxon>metagenomes</taxon>
        <taxon>ecological metagenomes</taxon>
    </lineage>
</organism>